<dbReference type="InterPro" id="IPR016181">
    <property type="entry name" value="Acyl_CoA_acyltransferase"/>
</dbReference>
<comment type="caution">
    <text evidence="4">The sequence shown here is derived from an EMBL/GenBank/DDBJ whole genome shotgun (WGS) entry which is preliminary data.</text>
</comment>
<dbReference type="AlphaFoldDB" id="A0A942DWM5"/>
<dbReference type="GO" id="GO:0016747">
    <property type="term" value="F:acyltransferase activity, transferring groups other than amino-acyl groups"/>
    <property type="evidence" value="ECO:0007669"/>
    <property type="project" value="InterPro"/>
</dbReference>
<dbReference type="EMBL" id="JAGWCR010000002">
    <property type="protein sequence ID" value="MBS3648052.1"/>
    <property type="molecule type" value="Genomic_DNA"/>
</dbReference>
<feature type="domain" description="N-acetyltransferase" evidence="3">
    <location>
        <begin position="102"/>
        <end position="259"/>
    </location>
</feature>
<keyword evidence="1" id="KW-0808">Transferase</keyword>
<dbReference type="Proteomes" id="UP000680348">
    <property type="component" value="Unassembled WGS sequence"/>
</dbReference>
<dbReference type="CDD" id="cd04301">
    <property type="entry name" value="NAT_SF"/>
    <property type="match status" value="1"/>
</dbReference>
<dbReference type="PROSITE" id="PS51186">
    <property type="entry name" value="GNAT"/>
    <property type="match status" value="1"/>
</dbReference>
<sequence length="259" mass="28285">MSDSLEFPELTTVRRFEAAGFRAWPAGSTHYDGAWAIRLTPGHKGKRLNSINPLDPRDFADIQARLERASWRFAVADRPLTMRISPLVAWAISEHLDGLAWSRIAESTVMRLSLSEASVDDALDQIPLKDVGRFVDALGAVRGYGSAEKSALSGVIGAIEPEAGLFVLETGGRPIATAICVPDSDLAGIFEVATAEGAQGKGHGRRIVLSALKWARLRGAHTAWLQVELENYGARRLYDSIGFQELYRYHYRQPPGGSA</sequence>
<accession>A0A942DWM5</accession>
<dbReference type="InterPro" id="IPR050832">
    <property type="entry name" value="Bact_Acetyltransf"/>
</dbReference>
<keyword evidence="2" id="KW-0012">Acyltransferase</keyword>
<evidence type="ECO:0000256" key="1">
    <source>
        <dbReference type="ARBA" id="ARBA00022679"/>
    </source>
</evidence>
<dbReference type="PANTHER" id="PTHR43877">
    <property type="entry name" value="AMINOALKYLPHOSPHONATE N-ACETYLTRANSFERASE-RELATED-RELATED"/>
    <property type="match status" value="1"/>
</dbReference>
<dbReference type="RefSeq" id="WP_188253607.1">
    <property type="nucleotide sequence ID" value="NZ_JABVCF010000002.1"/>
</dbReference>
<organism evidence="4 5">
    <name type="scientific">Pseudaminobacter soli</name>
    <name type="common">ex Zhang et al. 2022</name>
    <dbReference type="NCBI Taxonomy" id="2831468"/>
    <lineage>
        <taxon>Bacteria</taxon>
        <taxon>Pseudomonadati</taxon>
        <taxon>Pseudomonadota</taxon>
        <taxon>Alphaproteobacteria</taxon>
        <taxon>Hyphomicrobiales</taxon>
        <taxon>Phyllobacteriaceae</taxon>
        <taxon>Pseudaminobacter</taxon>
    </lineage>
</organism>
<evidence type="ECO:0000259" key="3">
    <source>
        <dbReference type="PROSITE" id="PS51186"/>
    </source>
</evidence>
<gene>
    <name evidence="4" type="ORF">KEU06_05330</name>
</gene>
<dbReference type="Pfam" id="PF00583">
    <property type="entry name" value="Acetyltransf_1"/>
    <property type="match status" value="1"/>
</dbReference>
<evidence type="ECO:0000256" key="2">
    <source>
        <dbReference type="ARBA" id="ARBA00023315"/>
    </source>
</evidence>
<keyword evidence="5" id="KW-1185">Reference proteome</keyword>
<proteinExistence type="predicted"/>
<reference evidence="4" key="1">
    <citation type="submission" date="2021-04" db="EMBL/GenBank/DDBJ databases">
        <title>Pseudaminobacter soli sp. nov., isolated from paddy soil contaminated by heavy metals.</title>
        <authorList>
            <person name="Zhang K."/>
        </authorList>
    </citation>
    <scope>NUCLEOTIDE SEQUENCE</scope>
    <source>
        <strain evidence="4">19-2017</strain>
    </source>
</reference>
<evidence type="ECO:0000313" key="4">
    <source>
        <dbReference type="EMBL" id="MBS3648052.1"/>
    </source>
</evidence>
<name>A0A942DWM5_9HYPH</name>
<dbReference type="SUPFAM" id="SSF55729">
    <property type="entry name" value="Acyl-CoA N-acyltransferases (Nat)"/>
    <property type="match status" value="1"/>
</dbReference>
<evidence type="ECO:0000313" key="5">
    <source>
        <dbReference type="Proteomes" id="UP000680348"/>
    </source>
</evidence>
<dbReference type="InterPro" id="IPR000182">
    <property type="entry name" value="GNAT_dom"/>
</dbReference>
<dbReference type="Gene3D" id="3.40.630.30">
    <property type="match status" value="1"/>
</dbReference>
<protein>
    <submittedName>
        <fullName evidence="4">GNAT family N-acetyltransferase</fullName>
    </submittedName>
</protein>